<dbReference type="SUPFAM" id="SSF53335">
    <property type="entry name" value="S-adenosyl-L-methionine-dependent methyltransferases"/>
    <property type="match status" value="1"/>
</dbReference>
<dbReference type="Gene3D" id="3.40.50.150">
    <property type="entry name" value="Vaccinia Virus protein VP39"/>
    <property type="match status" value="1"/>
</dbReference>
<accession>A0A543PPU1</accession>
<gene>
    <name evidence="2" type="ORF">FHX52_2806</name>
</gene>
<feature type="domain" description="Methyltransferase type 11" evidence="1">
    <location>
        <begin position="44"/>
        <end position="140"/>
    </location>
</feature>
<dbReference type="CDD" id="cd02440">
    <property type="entry name" value="AdoMet_MTases"/>
    <property type="match status" value="1"/>
</dbReference>
<protein>
    <submittedName>
        <fullName evidence="2">Ubiquinone/menaquinone biosynthesis C-methylase UbiE</fullName>
    </submittedName>
</protein>
<proteinExistence type="predicted"/>
<dbReference type="InterPro" id="IPR013216">
    <property type="entry name" value="Methyltransf_11"/>
</dbReference>
<dbReference type="PANTHER" id="PTHR43591">
    <property type="entry name" value="METHYLTRANSFERASE"/>
    <property type="match status" value="1"/>
</dbReference>
<dbReference type="EMBL" id="VFQF01000002">
    <property type="protein sequence ID" value="TQN46100.1"/>
    <property type="molecule type" value="Genomic_DNA"/>
</dbReference>
<evidence type="ECO:0000313" key="3">
    <source>
        <dbReference type="Proteomes" id="UP000320085"/>
    </source>
</evidence>
<reference evidence="2 3" key="1">
    <citation type="submission" date="2019-06" db="EMBL/GenBank/DDBJ databases">
        <title>Sequencing the genomes of 1000 actinobacteria strains.</title>
        <authorList>
            <person name="Klenk H.-P."/>
        </authorList>
    </citation>
    <scope>NUCLEOTIDE SEQUENCE [LARGE SCALE GENOMIC DNA]</scope>
    <source>
        <strain evidence="2 3">DSM 21776</strain>
    </source>
</reference>
<comment type="caution">
    <text evidence="2">The sequence shown here is derived from an EMBL/GenBank/DDBJ whole genome shotgun (WGS) entry which is preliminary data.</text>
</comment>
<dbReference type="InterPro" id="IPR029063">
    <property type="entry name" value="SAM-dependent_MTases_sf"/>
</dbReference>
<evidence type="ECO:0000313" key="2">
    <source>
        <dbReference type="EMBL" id="TQN46100.1"/>
    </source>
</evidence>
<dbReference type="AlphaFoldDB" id="A0A543PPU1"/>
<dbReference type="Proteomes" id="UP000320085">
    <property type="component" value="Unassembled WGS sequence"/>
</dbReference>
<name>A0A543PPU1_9MICO</name>
<keyword evidence="2" id="KW-0830">Ubiquinone</keyword>
<dbReference type="GO" id="GO:0032259">
    <property type="term" value="P:methylation"/>
    <property type="evidence" value="ECO:0007669"/>
    <property type="project" value="UniProtKB-KW"/>
</dbReference>
<dbReference type="GO" id="GO:0008757">
    <property type="term" value="F:S-adenosylmethionine-dependent methyltransferase activity"/>
    <property type="evidence" value="ECO:0007669"/>
    <property type="project" value="InterPro"/>
</dbReference>
<organism evidence="2 3">
    <name type="scientific">Humibacillus xanthopallidus</name>
    <dbReference type="NCBI Taxonomy" id="412689"/>
    <lineage>
        <taxon>Bacteria</taxon>
        <taxon>Bacillati</taxon>
        <taxon>Actinomycetota</taxon>
        <taxon>Actinomycetes</taxon>
        <taxon>Micrococcales</taxon>
        <taxon>Intrasporangiaceae</taxon>
        <taxon>Humibacillus</taxon>
    </lineage>
</organism>
<keyword evidence="2" id="KW-0808">Transferase</keyword>
<evidence type="ECO:0000259" key="1">
    <source>
        <dbReference type="Pfam" id="PF08241"/>
    </source>
</evidence>
<dbReference type="Pfam" id="PF08241">
    <property type="entry name" value="Methyltransf_11"/>
    <property type="match status" value="1"/>
</dbReference>
<keyword evidence="2" id="KW-0489">Methyltransferase</keyword>
<sequence length="270" mass="28652">MVAGVRRVFDLIADDYDNVGVSFFQPIADGLVDAVGAAPGDRALDLGCGSGTSSRALAAAVGPGGSLVGLDLSPAMVERARRSLEGSPVDVTLLVGDASDPDLPAASFDVAISSLVLFFLPEPAAALSRWVRLVAPGGRIGLSTFGPSNEQWQSLEAPLREFMPPLDPRSVGPQSPFASDEGMAALLADAGATDVRTTSRRVEFGFEGFDQWLRFSRSVGQRVAWERMTQDDTARVLEETRRRFDEAAAPDGTLPAWQQVRYTVGSLPTG</sequence>